<comment type="caution">
    <text evidence="1">The sequence shown here is derived from an EMBL/GenBank/DDBJ whole genome shotgun (WGS) entry which is preliminary data.</text>
</comment>
<gene>
    <name evidence="1" type="ORF">AWC14_23690</name>
</gene>
<sequence length="98" mass="10441">MPADLCADWATPLIEAGFQPSVATTITTLSAPGSRYATAHFVIDEDDTRYRDLKQLVGAEREAVPARGLGPDAAQWLSECGCKPGMNPMLFPGTIMSA</sequence>
<dbReference type="Proteomes" id="UP000193487">
    <property type="component" value="Unassembled WGS sequence"/>
</dbReference>
<keyword evidence="2" id="KW-1185">Reference proteome</keyword>
<dbReference type="EMBL" id="LQPE01000034">
    <property type="protein sequence ID" value="ORW08276.1"/>
    <property type="molecule type" value="Genomic_DNA"/>
</dbReference>
<organism evidence="1 2">
    <name type="scientific">Mycobacterium kyorinense</name>
    <dbReference type="NCBI Taxonomy" id="487514"/>
    <lineage>
        <taxon>Bacteria</taxon>
        <taxon>Bacillati</taxon>
        <taxon>Actinomycetota</taxon>
        <taxon>Actinomycetes</taxon>
        <taxon>Mycobacteriales</taxon>
        <taxon>Mycobacteriaceae</taxon>
        <taxon>Mycobacterium</taxon>
    </lineage>
</organism>
<evidence type="ECO:0000313" key="2">
    <source>
        <dbReference type="Proteomes" id="UP000193487"/>
    </source>
</evidence>
<evidence type="ECO:0000313" key="1">
    <source>
        <dbReference type="EMBL" id="ORW08276.1"/>
    </source>
</evidence>
<accession>A0A1X1YB30</accession>
<proteinExistence type="predicted"/>
<protein>
    <submittedName>
        <fullName evidence="1">Uncharacterized protein</fullName>
    </submittedName>
</protein>
<name>A0A1X1YB30_9MYCO</name>
<reference evidence="1 2" key="1">
    <citation type="submission" date="2016-01" db="EMBL/GenBank/DDBJ databases">
        <title>The new phylogeny of the genus Mycobacterium.</title>
        <authorList>
            <person name="Tarcisio F."/>
            <person name="Conor M."/>
            <person name="Antonella G."/>
            <person name="Elisabetta G."/>
            <person name="Giulia F.S."/>
            <person name="Sara T."/>
            <person name="Anna F."/>
            <person name="Clotilde B."/>
            <person name="Roberto B."/>
            <person name="Veronica D.S."/>
            <person name="Fabio R."/>
            <person name="Monica P."/>
            <person name="Olivier J."/>
            <person name="Enrico T."/>
            <person name="Nicola S."/>
        </authorList>
    </citation>
    <scope>NUCLEOTIDE SEQUENCE [LARGE SCALE GENOMIC DNA]</scope>
    <source>
        <strain evidence="1 2">DSM 45166</strain>
    </source>
</reference>
<dbReference type="AlphaFoldDB" id="A0A1X1YB30"/>